<evidence type="ECO:0000256" key="1">
    <source>
        <dbReference type="ARBA" id="ARBA00010876"/>
    </source>
</evidence>
<protein>
    <recommendedName>
        <fullName evidence="3">Pseudouridine synthase RsuA/RluA-like domain-containing protein</fullName>
    </recommendedName>
</protein>
<accession>A0A1F5FVA0</accession>
<dbReference type="GO" id="GO:0009982">
    <property type="term" value="F:pseudouridine synthase activity"/>
    <property type="evidence" value="ECO:0007669"/>
    <property type="project" value="InterPro"/>
</dbReference>
<evidence type="ECO:0000313" key="4">
    <source>
        <dbReference type="EMBL" id="OGD83546.1"/>
    </source>
</evidence>
<dbReference type="AlphaFoldDB" id="A0A1F5FVA0"/>
<dbReference type="EMBL" id="MFAQ01000013">
    <property type="protein sequence ID" value="OGD83546.1"/>
    <property type="molecule type" value="Genomic_DNA"/>
</dbReference>
<dbReference type="PANTHER" id="PTHR21600:SF44">
    <property type="entry name" value="RIBOSOMAL LARGE SUBUNIT PSEUDOURIDINE SYNTHASE D"/>
    <property type="match status" value="1"/>
</dbReference>
<dbReference type="PROSITE" id="PS01129">
    <property type="entry name" value="PSI_RLU"/>
    <property type="match status" value="1"/>
</dbReference>
<dbReference type="GO" id="GO:0003723">
    <property type="term" value="F:RNA binding"/>
    <property type="evidence" value="ECO:0007669"/>
    <property type="project" value="InterPro"/>
</dbReference>
<name>A0A1F5FVA0_9BACT</name>
<proteinExistence type="inferred from homology"/>
<dbReference type="InterPro" id="IPR006224">
    <property type="entry name" value="PsdUridine_synth_RluA-like_CS"/>
</dbReference>
<dbReference type="Gene3D" id="3.30.2350.10">
    <property type="entry name" value="Pseudouridine synthase"/>
    <property type="match status" value="1"/>
</dbReference>
<comment type="similarity">
    <text evidence="1">Belongs to the pseudouridine synthase RluA family.</text>
</comment>
<dbReference type="SUPFAM" id="SSF55120">
    <property type="entry name" value="Pseudouridine synthase"/>
    <property type="match status" value="1"/>
</dbReference>
<keyword evidence="2" id="KW-0413">Isomerase</keyword>
<reference evidence="4 5" key="1">
    <citation type="journal article" date="2016" name="Nat. Commun.">
        <title>Thousands of microbial genomes shed light on interconnected biogeochemical processes in an aquifer system.</title>
        <authorList>
            <person name="Anantharaman K."/>
            <person name="Brown C.T."/>
            <person name="Hug L.A."/>
            <person name="Sharon I."/>
            <person name="Castelle C.J."/>
            <person name="Probst A.J."/>
            <person name="Thomas B.C."/>
            <person name="Singh A."/>
            <person name="Wilkins M.J."/>
            <person name="Karaoz U."/>
            <person name="Brodie E.L."/>
            <person name="Williams K.H."/>
            <person name="Hubbard S.S."/>
            <person name="Banfield J.F."/>
        </authorList>
    </citation>
    <scope>NUCLEOTIDE SEQUENCE [LARGE SCALE GENOMIC DNA]</scope>
</reference>
<sequence>MIEIPIVRETDDYIVINKPVGLVVNRAESIKGETVQDWVEKNQKIRTEKNQNNELFLSRSGICHRLDKETSGCLLIAKNPETLRYFLDLFKFRKIEKRYIALVHGAVEPEEGEVVLPLRRSLFEREKWHVHYDGKRAVSNWRVLSKYVFDSENERWKDRLSLLSVGLKTGRTHQIRVHFSFLGWPLFADDKYLQKKQAIVDRKSLNRHFLHAGYLAFIDNKGKNVVVESPLPEDCQGLLDSLDLAS</sequence>
<evidence type="ECO:0000259" key="3">
    <source>
        <dbReference type="Pfam" id="PF00849"/>
    </source>
</evidence>
<comment type="caution">
    <text evidence="4">The sequence shown here is derived from an EMBL/GenBank/DDBJ whole genome shotgun (WGS) entry which is preliminary data.</text>
</comment>
<dbReference type="PANTHER" id="PTHR21600">
    <property type="entry name" value="MITOCHONDRIAL RNA PSEUDOURIDINE SYNTHASE"/>
    <property type="match status" value="1"/>
</dbReference>
<dbReference type="GO" id="GO:0140098">
    <property type="term" value="F:catalytic activity, acting on RNA"/>
    <property type="evidence" value="ECO:0007669"/>
    <property type="project" value="UniProtKB-ARBA"/>
</dbReference>
<feature type="domain" description="Pseudouridine synthase RsuA/RluA-like" evidence="3">
    <location>
        <begin position="12"/>
        <end position="180"/>
    </location>
</feature>
<dbReference type="InterPro" id="IPR006145">
    <property type="entry name" value="PsdUridine_synth_RsuA/RluA"/>
</dbReference>
<dbReference type="InterPro" id="IPR050188">
    <property type="entry name" value="RluA_PseudoU_synthase"/>
</dbReference>
<dbReference type="Proteomes" id="UP000179237">
    <property type="component" value="Unassembled WGS sequence"/>
</dbReference>
<dbReference type="GO" id="GO:0000455">
    <property type="term" value="P:enzyme-directed rRNA pseudouridine synthesis"/>
    <property type="evidence" value="ECO:0007669"/>
    <property type="project" value="TreeGrafter"/>
</dbReference>
<evidence type="ECO:0000256" key="2">
    <source>
        <dbReference type="ARBA" id="ARBA00023235"/>
    </source>
</evidence>
<dbReference type="CDD" id="cd02869">
    <property type="entry name" value="PseudoU_synth_RluA_like"/>
    <property type="match status" value="1"/>
</dbReference>
<gene>
    <name evidence="4" type="ORF">A2572_00360</name>
</gene>
<dbReference type="Pfam" id="PF00849">
    <property type="entry name" value="PseudoU_synth_2"/>
    <property type="match status" value="1"/>
</dbReference>
<evidence type="ECO:0000313" key="5">
    <source>
        <dbReference type="Proteomes" id="UP000179237"/>
    </source>
</evidence>
<dbReference type="InterPro" id="IPR020103">
    <property type="entry name" value="PsdUridine_synth_cat_dom_sf"/>
</dbReference>
<organism evidence="4 5">
    <name type="scientific">Candidatus Collierbacteria bacterium RIFOXYD1_FULL_40_9</name>
    <dbReference type="NCBI Taxonomy" id="1817731"/>
    <lineage>
        <taxon>Bacteria</taxon>
        <taxon>Candidatus Collieribacteriota</taxon>
    </lineage>
</organism>